<name>A0ACA9Q1M2_9GLOM</name>
<evidence type="ECO:0000313" key="2">
    <source>
        <dbReference type="Proteomes" id="UP000789920"/>
    </source>
</evidence>
<organism evidence="1 2">
    <name type="scientific">Racocetra persica</name>
    <dbReference type="NCBI Taxonomy" id="160502"/>
    <lineage>
        <taxon>Eukaryota</taxon>
        <taxon>Fungi</taxon>
        <taxon>Fungi incertae sedis</taxon>
        <taxon>Mucoromycota</taxon>
        <taxon>Glomeromycotina</taxon>
        <taxon>Glomeromycetes</taxon>
        <taxon>Diversisporales</taxon>
        <taxon>Gigasporaceae</taxon>
        <taxon>Racocetra</taxon>
    </lineage>
</organism>
<comment type="caution">
    <text evidence="1">The sequence shown here is derived from an EMBL/GenBank/DDBJ whole genome shotgun (WGS) entry which is preliminary data.</text>
</comment>
<reference evidence="1" key="1">
    <citation type="submission" date="2021-06" db="EMBL/GenBank/DDBJ databases">
        <authorList>
            <person name="Kallberg Y."/>
            <person name="Tangrot J."/>
            <person name="Rosling A."/>
        </authorList>
    </citation>
    <scope>NUCLEOTIDE SEQUENCE</scope>
    <source>
        <strain evidence="1">MA461A</strain>
    </source>
</reference>
<proteinExistence type="predicted"/>
<feature type="non-terminal residue" evidence="1">
    <location>
        <position position="1"/>
    </location>
</feature>
<accession>A0ACA9Q1M2</accession>
<keyword evidence="2" id="KW-1185">Reference proteome</keyword>
<evidence type="ECO:0000313" key="1">
    <source>
        <dbReference type="EMBL" id="CAG8732554.1"/>
    </source>
</evidence>
<gene>
    <name evidence="1" type="ORF">RPERSI_LOCUS12310</name>
</gene>
<dbReference type="EMBL" id="CAJVQC010026240">
    <property type="protein sequence ID" value="CAG8732554.1"/>
    <property type="molecule type" value="Genomic_DNA"/>
</dbReference>
<protein>
    <submittedName>
        <fullName evidence="1">1457_t:CDS:1</fullName>
    </submittedName>
</protein>
<sequence length="873" mass="100218">FFDLALAEAISYQTKTVRKISLAKAQLGKDLTAEVSKLQKGKKYELTFAEAELKPSAGANQVGYLIIKQIISLKEAIAKGKRREEDQVKKDSTPKTKKAFNLGGKANKGKISLNSNSIVFTVRKIEKYSSNFPGCEDARKITFTEPFIYKREEAKGFIANYKLLQKKGWLTPSEFEETELKEIPLSSEEELELKLDHLLNYSELPYSEKIQEFATLSNKFAERGLLLELREEEGQFRPFLSSLPTQSEEKALVLAATGQTTQQVLNQLFLNQTERQVSQHLAHQAQIVIRHAPLDAMFEGLKEELQEEFSLNRGPSLFGRRPVGAYLAAPLNQLEKGVKSWENYLLHSVGQELAQSAHVLRIASRDYADLIAATQDALELKNEELGARDRKIENKEKEITTIKEQGRKALETKESEKQKLKIELTKKENELEKTKTQKDHLEKENKQLIVVHADKVKILEDEKQLIQEEKENLAEKSTSLTSQLNSTQESLRSVERNRSSLELQVFNLQNEKERLANRIQILEEQARTITRNYQQMARKCQAYEEIEVAIQERLARNATIADPRDAKLGGQEETIELQKALIAKKVIDIKDFKETIRILSHSYQELLEHKEDLDEEIKDFADRLQKKETKLQEVTTDNRSLQKAKEEVDGELVTQKENCLELENKLQKSEASRDKTQKELSDLKGNYSTLENEKETLNEELIQVKTELEQTQQSLENLQMLVDVPPVPHSESTSLEERLKKLRGEESTEPMEIEEMYAILRVDANASEEEIKNAYKKLSAQYHPDKQIGKNEKERKFAEDRLKQINQAYAMFKKLTGRLDVDEFEATHIPQAGENGKSQNSEPEKETKVEEEPQQLKNPKPIISNSRVNKKLF</sequence>
<dbReference type="Proteomes" id="UP000789920">
    <property type="component" value="Unassembled WGS sequence"/>
</dbReference>